<sequence length="319" mass="34300">MNLHKIISFTQRLAIGFILTGLLSSSVVAQSVLESAEIYKVRNQVELSRQNQPAWSPAKLGDNIIPQDAIRTGANSRADLLFNEGTFVRTGAGTIFRFPPGTRNFELTSGAALIMIRPGQGQSNFKTPEAKVVSQGTALFIQHDPNTNASLVGVLTNSPKGPVQVTNNNGDVSIELNAGQFVSIIDGAVGVIEQFILPMFYETVELASGLGVGQENLISAESPEVQTTINAVKAEALEPLTNQLAWLNGFCRFDVNSQGIPELMQWLGIGVPGAQLSLKLPQTDLLVIPVRSLTGLSWLGNYCKSNQLTTDEPQPTTNN</sequence>
<evidence type="ECO:0000313" key="3">
    <source>
        <dbReference type="Proteomes" id="UP000320055"/>
    </source>
</evidence>
<dbReference type="Proteomes" id="UP000320055">
    <property type="component" value="Unassembled WGS sequence"/>
</dbReference>
<dbReference type="Pfam" id="PF04773">
    <property type="entry name" value="FecR"/>
    <property type="match status" value="1"/>
</dbReference>
<dbReference type="RefSeq" id="WP_246141953.1">
    <property type="nucleotide sequence ID" value="NZ_LR213999.1"/>
</dbReference>
<name>A0A563VSA4_9CYAN</name>
<dbReference type="PANTHER" id="PTHR38731">
    <property type="entry name" value="LIPL45-RELATED LIPOPROTEIN-RELATED"/>
    <property type="match status" value="1"/>
</dbReference>
<dbReference type="Gene3D" id="2.60.120.1440">
    <property type="match status" value="1"/>
</dbReference>
<dbReference type="AlphaFoldDB" id="A0A563VSA4"/>
<organism evidence="2 3">
    <name type="scientific">Hyella patelloides LEGE 07179</name>
    <dbReference type="NCBI Taxonomy" id="945734"/>
    <lineage>
        <taxon>Bacteria</taxon>
        <taxon>Bacillati</taxon>
        <taxon>Cyanobacteriota</taxon>
        <taxon>Cyanophyceae</taxon>
        <taxon>Pleurocapsales</taxon>
        <taxon>Hyellaceae</taxon>
        <taxon>Hyella</taxon>
    </lineage>
</organism>
<evidence type="ECO:0000313" key="2">
    <source>
        <dbReference type="EMBL" id="VEP14305.1"/>
    </source>
</evidence>
<keyword evidence="3" id="KW-1185">Reference proteome</keyword>
<dbReference type="PANTHER" id="PTHR38731:SF3">
    <property type="entry name" value="BLL6125 PROTEIN"/>
    <property type="match status" value="1"/>
</dbReference>
<accession>A0A563VSA4</accession>
<protein>
    <submittedName>
        <fullName evidence="2">FecR family protein</fullName>
    </submittedName>
</protein>
<dbReference type="InterPro" id="IPR006860">
    <property type="entry name" value="FecR"/>
</dbReference>
<feature type="domain" description="FecR protein" evidence="1">
    <location>
        <begin position="68"/>
        <end position="153"/>
    </location>
</feature>
<proteinExistence type="predicted"/>
<dbReference type="EMBL" id="CAACVJ010000175">
    <property type="protein sequence ID" value="VEP14305.1"/>
    <property type="molecule type" value="Genomic_DNA"/>
</dbReference>
<gene>
    <name evidence="2" type="ORF">H1P_2560006</name>
</gene>
<reference evidence="2 3" key="1">
    <citation type="submission" date="2019-01" db="EMBL/GenBank/DDBJ databases">
        <authorList>
            <person name="Brito A."/>
        </authorList>
    </citation>
    <scope>NUCLEOTIDE SEQUENCE [LARGE SCALE GENOMIC DNA]</scope>
    <source>
        <strain evidence="2">1</strain>
    </source>
</reference>
<evidence type="ECO:0000259" key="1">
    <source>
        <dbReference type="Pfam" id="PF04773"/>
    </source>
</evidence>